<keyword evidence="3" id="KW-1185">Reference proteome</keyword>
<evidence type="ECO:0000256" key="1">
    <source>
        <dbReference type="SAM" id="MobiDB-lite"/>
    </source>
</evidence>
<dbReference type="AlphaFoldDB" id="A0A392W9P9"/>
<reference evidence="2 3" key="1">
    <citation type="journal article" date="2018" name="Front. Plant Sci.">
        <title>Red Clover (Trifolium pratense) and Zigzag Clover (T. medium) - A Picture of Genomic Similarities and Differences.</title>
        <authorList>
            <person name="Dluhosova J."/>
            <person name="Istvanek J."/>
            <person name="Nedelnik J."/>
            <person name="Repkova J."/>
        </authorList>
    </citation>
    <scope>NUCLEOTIDE SEQUENCE [LARGE SCALE GENOMIC DNA]</scope>
    <source>
        <strain evidence="3">cv. 10/8</strain>
        <tissue evidence="2">Leaf</tissue>
    </source>
</reference>
<feature type="region of interest" description="Disordered" evidence="1">
    <location>
        <begin position="1"/>
        <end position="36"/>
    </location>
</feature>
<accession>A0A392W9P9</accession>
<feature type="non-terminal residue" evidence="2">
    <location>
        <position position="1"/>
    </location>
</feature>
<comment type="caution">
    <text evidence="2">The sequence shown here is derived from an EMBL/GenBank/DDBJ whole genome shotgun (WGS) entry which is preliminary data.</text>
</comment>
<organism evidence="2 3">
    <name type="scientific">Trifolium medium</name>
    <dbReference type="NCBI Taxonomy" id="97028"/>
    <lineage>
        <taxon>Eukaryota</taxon>
        <taxon>Viridiplantae</taxon>
        <taxon>Streptophyta</taxon>
        <taxon>Embryophyta</taxon>
        <taxon>Tracheophyta</taxon>
        <taxon>Spermatophyta</taxon>
        <taxon>Magnoliopsida</taxon>
        <taxon>eudicotyledons</taxon>
        <taxon>Gunneridae</taxon>
        <taxon>Pentapetalae</taxon>
        <taxon>rosids</taxon>
        <taxon>fabids</taxon>
        <taxon>Fabales</taxon>
        <taxon>Fabaceae</taxon>
        <taxon>Papilionoideae</taxon>
        <taxon>50 kb inversion clade</taxon>
        <taxon>NPAAA clade</taxon>
        <taxon>Hologalegina</taxon>
        <taxon>IRL clade</taxon>
        <taxon>Trifolieae</taxon>
        <taxon>Trifolium</taxon>
    </lineage>
</organism>
<dbReference type="Proteomes" id="UP000265520">
    <property type="component" value="Unassembled WGS sequence"/>
</dbReference>
<name>A0A392W9P9_9FABA</name>
<evidence type="ECO:0000313" key="2">
    <source>
        <dbReference type="EMBL" id="MCI96976.1"/>
    </source>
</evidence>
<sequence length="67" mass="7467">GKEGFAQVDEYRKKRSKNEGNELRVGNGDDVGDGGDGDVGSLLQWSVFRDLNFKVDEDLMNKGEEFV</sequence>
<feature type="compositionally biased region" description="Basic and acidic residues" evidence="1">
    <location>
        <begin position="1"/>
        <end position="22"/>
    </location>
</feature>
<dbReference type="EMBL" id="LXQA011429745">
    <property type="protein sequence ID" value="MCI96976.1"/>
    <property type="molecule type" value="Genomic_DNA"/>
</dbReference>
<feature type="non-terminal residue" evidence="2">
    <location>
        <position position="67"/>
    </location>
</feature>
<evidence type="ECO:0000313" key="3">
    <source>
        <dbReference type="Proteomes" id="UP000265520"/>
    </source>
</evidence>
<protein>
    <submittedName>
        <fullName evidence="2">Uncharacterized protein</fullName>
    </submittedName>
</protein>
<proteinExistence type="predicted"/>